<evidence type="ECO:0000313" key="2">
    <source>
        <dbReference type="Proteomes" id="UP000679179"/>
    </source>
</evidence>
<reference evidence="1" key="1">
    <citation type="submission" date="2021-03" db="EMBL/GenBank/DDBJ databases">
        <title>Taxonomic study of Clostridium polyendosporum from meadow-gley soil under rice.</title>
        <authorList>
            <person name="Kobayashi H."/>
            <person name="Tanizawa Y."/>
            <person name="Yagura M."/>
        </authorList>
    </citation>
    <scope>NUCLEOTIDE SEQUENCE</scope>
    <source>
        <strain evidence="1">JCM 30710</strain>
    </source>
</reference>
<dbReference type="Proteomes" id="UP000679179">
    <property type="component" value="Unassembled WGS sequence"/>
</dbReference>
<dbReference type="InterPro" id="IPR005358">
    <property type="entry name" value="Puta_zinc/iron-chelating_dom"/>
</dbReference>
<protein>
    <recommendedName>
        <fullName evidence="3">Zinc-or iron-chelating domain-containing protein</fullName>
    </recommendedName>
</protein>
<keyword evidence="2" id="KW-1185">Reference proteome</keyword>
<evidence type="ECO:0008006" key="3">
    <source>
        <dbReference type="Google" id="ProtNLM"/>
    </source>
</evidence>
<dbReference type="Pfam" id="PF03692">
    <property type="entry name" value="CxxCxxCC"/>
    <property type="match status" value="1"/>
</dbReference>
<dbReference type="InterPro" id="IPR004027">
    <property type="entry name" value="SEC_C_motif"/>
</dbReference>
<comment type="caution">
    <text evidence="1">The sequence shown here is derived from an EMBL/GenBank/DDBJ whole genome shotgun (WGS) entry which is preliminary data.</text>
</comment>
<dbReference type="Pfam" id="PF02810">
    <property type="entry name" value="SEC-C"/>
    <property type="match status" value="1"/>
</dbReference>
<name>A0A919VEQ8_9CLOT</name>
<proteinExistence type="predicted"/>
<dbReference type="SUPFAM" id="SSF103642">
    <property type="entry name" value="Sec-C motif"/>
    <property type="match status" value="1"/>
</dbReference>
<evidence type="ECO:0000313" key="1">
    <source>
        <dbReference type="EMBL" id="GIM27362.1"/>
    </source>
</evidence>
<dbReference type="RefSeq" id="WP_212902129.1">
    <property type="nucleotide sequence ID" value="NZ_BOPZ01000001.1"/>
</dbReference>
<organism evidence="1 2">
    <name type="scientific">Clostridium polyendosporum</name>
    <dbReference type="NCBI Taxonomy" id="69208"/>
    <lineage>
        <taxon>Bacteria</taxon>
        <taxon>Bacillati</taxon>
        <taxon>Bacillota</taxon>
        <taxon>Clostridia</taxon>
        <taxon>Eubacteriales</taxon>
        <taxon>Clostridiaceae</taxon>
        <taxon>Clostridium</taxon>
    </lineage>
</organism>
<dbReference type="EMBL" id="BOPZ01000001">
    <property type="protein sequence ID" value="GIM27362.1"/>
    <property type="molecule type" value="Genomic_DNA"/>
</dbReference>
<accession>A0A919VEQ8</accession>
<sequence>MGTKEERFNIKVNEPCPCGSGEIFKSCCMKKKQEYYTLGKNYEGKEMVFNQTKNMENYDEITKFFLENIYNVIEKNDTFAVSKALDHLKVIYEKVDKGLNQFSGYAPCQKGCGTCCSLYLECTPIEAELIRRYVKDNFSQEEIDNIILRLKCMNEQFEQIIKSSGENKEEIIKKYLDRKQPCIFLTKENSCGLYEVRPLVCRSFIVFSAAENCKGEGEIIRPALAPANIGRIAINQLSMAVVRFKNMHEIVNNEKTPVMKPLIQWFNNGFHDINRKI</sequence>
<dbReference type="AlphaFoldDB" id="A0A919VEQ8"/>
<gene>
    <name evidence="1" type="ORF">CPJCM30710_00280</name>
</gene>